<keyword evidence="4 7" id="KW-0812">Transmembrane</keyword>
<evidence type="ECO:0000259" key="8">
    <source>
        <dbReference type="PROSITE" id="PS50850"/>
    </source>
</evidence>
<name>A0A8T3CBQ8_9TELE</name>
<feature type="transmembrane region" description="Helical" evidence="7">
    <location>
        <begin position="216"/>
        <end position="238"/>
    </location>
</feature>
<protein>
    <recommendedName>
        <fullName evidence="8">Major facilitator superfamily (MFS) profile domain-containing protein</fullName>
    </recommendedName>
</protein>
<evidence type="ECO:0000313" key="9">
    <source>
        <dbReference type="EMBL" id="KAI1882409.1"/>
    </source>
</evidence>
<dbReference type="PANTHER" id="PTHR23511:SF5">
    <property type="entry name" value="MAJOR FACILITATOR-TYPE TRANSPORTER HXNZ-RELATED"/>
    <property type="match status" value="1"/>
</dbReference>
<dbReference type="OrthoDB" id="4139357at2759"/>
<gene>
    <name evidence="9" type="ORF">AGOR_G00250390</name>
</gene>
<proteinExistence type="inferred from homology"/>
<sequence>MNRWGRTAKVPYEKWTNSEISVVRFKHAGNTRDSDGDGDLGEQEVQIEGLRVRLELTSASAGPHELTNPSPARALQVEDLVEAIGFGKFQWKLSILTGFAWMADAMEMMILSIIAPELHCDWRLPGWKVALITSVVFVGMMVSSPVWGNMCDQYGRKMGLTLCMLWTLFYGLLSVFAPGYGWVLFLRCLVGFGIGGVPQSMTLYSEFLPKKSRALCIMLTEVFWVMGTVFEVLLAILVMPSLGWRWLLGFSTVPFLIFVLFCYWLPESARYDVLSGHPERALATFRRIATDNNVAMPAGTITAARQEHRGRVRDLFSPEYWRTTVMLWFIWFSTAFSYFGLVLLTSELLRSADWCGVSSGGMTESSCSLQCKHLTSEDYKDMLWTTLAEFPGLVVTVLAIDRIGRKKTLVICFLIFSICILPLYACINRITLTVFIFIARAFISGGFQAAYVYTPEVYPTASRAVGLGACSAMARIGALITPFVAQVLLKYSVNLALSVYLCSSLLAAVVSNTLPIETKGRSLQEAGQSGTPPH</sequence>
<dbReference type="InterPro" id="IPR011701">
    <property type="entry name" value="MFS"/>
</dbReference>
<feature type="transmembrane region" description="Helical" evidence="7">
    <location>
        <begin position="93"/>
        <end position="115"/>
    </location>
</feature>
<dbReference type="SUPFAM" id="SSF103473">
    <property type="entry name" value="MFS general substrate transporter"/>
    <property type="match status" value="1"/>
</dbReference>
<organism evidence="9 10">
    <name type="scientific">Albula goreensis</name>
    <dbReference type="NCBI Taxonomy" id="1534307"/>
    <lineage>
        <taxon>Eukaryota</taxon>
        <taxon>Metazoa</taxon>
        <taxon>Chordata</taxon>
        <taxon>Craniata</taxon>
        <taxon>Vertebrata</taxon>
        <taxon>Euteleostomi</taxon>
        <taxon>Actinopterygii</taxon>
        <taxon>Neopterygii</taxon>
        <taxon>Teleostei</taxon>
        <taxon>Albuliformes</taxon>
        <taxon>Albulidae</taxon>
        <taxon>Albula</taxon>
    </lineage>
</organism>
<evidence type="ECO:0000256" key="6">
    <source>
        <dbReference type="ARBA" id="ARBA00023136"/>
    </source>
</evidence>
<dbReference type="EMBL" id="JAERUA010000025">
    <property type="protein sequence ID" value="KAI1882409.1"/>
    <property type="molecule type" value="Genomic_DNA"/>
</dbReference>
<evidence type="ECO:0000256" key="3">
    <source>
        <dbReference type="ARBA" id="ARBA00022448"/>
    </source>
</evidence>
<dbReference type="GO" id="GO:0016020">
    <property type="term" value="C:membrane"/>
    <property type="evidence" value="ECO:0007669"/>
    <property type="project" value="UniProtKB-SubCell"/>
</dbReference>
<dbReference type="InterPro" id="IPR036259">
    <property type="entry name" value="MFS_trans_sf"/>
</dbReference>
<dbReference type="Proteomes" id="UP000829720">
    <property type="component" value="Unassembled WGS sequence"/>
</dbReference>
<reference evidence="9" key="1">
    <citation type="submission" date="2021-01" db="EMBL/GenBank/DDBJ databases">
        <authorList>
            <person name="Zahm M."/>
            <person name="Roques C."/>
            <person name="Cabau C."/>
            <person name="Klopp C."/>
            <person name="Donnadieu C."/>
            <person name="Jouanno E."/>
            <person name="Lampietro C."/>
            <person name="Louis A."/>
            <person name="Herpin A."/>
            <person name="Echchiki A."/>
            <person name="Berthelot C."/>
            <person name="Parey E."/>
            <person name="Roest-Crollius H."/>
            <person name="Braasch I."/>
            <person name="Postlethwait J."/>
            <person name="Bobe J."/>
            <person name="Montfort J."/>
            <person name="Bouchez O."/>
            <person name="Begum T."/>
            <person name="Mejri S."/>
            <person name="Adams A."/>
            <person name="Chen W.-J."/>
            <person name="Guiguen Y."/>
        </authorList>
    </citation>
    <scope>NUCLEOTIDE SEQUENCE</scope>
    <source>
        <tissue evidence="9">Blood</tissue>
    </source>
</reference>
<evidence type="ECO:0000256" key="5">
    <source>
        <dbReference type="ARBA" id="ARBA00022989"/>
    </source>
</evidence>
<comment type="similarity">
    <text evidence="2">Belongs to the major facilitator superfamily.</text>
</comment>
<comment type="subcellular location">
    <subcellularLocation>
        <location evidence="1">Membrane</location>
        <topology evidence="1">Multi-pass membrane protein</topology>
    </subcellularLocation>
</comment>
<evidence type="ECO:0000256" key="4">
    <source>
        <dbReference type="ARBA" id="ARBA00022692"/>
    </source>
</evidence>
<dbReference type="PANTHER" id="PTHR23511">
    <property type="entry name" value="SYNAPTIC VESICLE GLYCOPROTEIN 2"/>
    <property type="match status" value="1"/>
</dbReference>
<feature type="transmembrane region" description="Helical" evidence="7">
    <location>
        <begin position="244"/>
        <end position="265"/>
    </location>
</feature>
<dbReference type="PROSITE" id="PS50850">
    <property type="entry name" value="MFS"/>
    <property type="match status" value="1"/>
</dbReference>
<feature type="transmembrane region" description="Helical" evidence="7">
    <location>
        <begin position="430"/>
        <end position="453"/>
    </location>
</feature>
<dbReference type="InterPro" id="IPR020846">
    <property type="entry name" value="MFS_dom"/>
</dbReference>
<dbReference type="Pfam" id="PF07690">
    <property type="entry name" value="MFS_1"/>
    <property type="match status" value="1"/>
</dbReference>
<dbReference type="Gene3D" id="1.20.1250.20">
    <property type="entry name" value="MFS general substrate transporter like domains"/>
    <property type="match status" value="1"/>
</dbReference>
<evidence type="ECO:0000256" key="1">
    <source>
        <dbReference type="ARBA" id="ARBA00004141"/>
    </source>
</evidence>
<keyword evidence="5 7" id="KW-1133">Transmembrane helix</keyword>
<feature type="domain" description="Major facilitator superfamily (MFS) profile" evidence="8">
    <location>
        <begin position="93"/>
        <end position="519"/>
    </location>
</feature>
<feature type="transmembrane region" description="Helical" evidence="7">
    <location>
        <begin position="495"/>
        <end position="514"/>
    </location>
</feature>
<keyword evidence="6 7" id="KW-0472">Membrane</keyword>
<feature type="transmembrane region" description="Helical" evidence="7">
    <location>
        <begin position="159"/>
        <end position="178"/>
    </location>
</feature>
<dbReference type="GO" id="GO:0022857">
    <property type="term" value="F:transmembrane transporter activity"/>
    <property type="evidence" value="ECO:0007669"/>
    <property type="project" value="InterPro"/>
</dbReference>
<feature type="transmembrane region" description="Helical" evidence="7">
    <location>
        <begin position="325"/>
        <end position="344"/>
    </location>
</feature>
<feature type="transmembrane region" description="Helical" evidence="7">
    <location>
        <begin position="407"/>
        <end position="424"/>
    </location>
</feature>
<accession>A0A8T3CBQ8</accession>
<evidence type="ECO:0000313" key="10">
    <source>
        <dbReference type="Proteomes" id="UP000829720"/>
    </source>
</evidence>
<dbReference type="AlphaFoldDB" id="A0A8T3CBQ8"/>
<dbReference type="InterPro" id="IPR005828">
    <property type="entry name" value="MFS_sugar_transport-like"/>
</dbReference>
<evidence type="ECO:0000256" key="7">
    <source>
        <dbReference type="SAM" id="Phobius"/>
    </source>
</evidence>
<keyword evidence="3" id="KW-0813">Transport</keyword>
<dbReference type="Pfam" id="PF00083">
    <property type="entry name" value="Sugar_tr"/>
    <property type="match status" value="1"/>
</dbReference>
<feature type="transmembrane region" description="Helical" evidence="7">
    <location>
        <begin position="127"/>
        <end position="147"/>
    </location>
</feature>
<comment type="caution">
    <text evidence="9">The sequence shown here is derived from an EMBL/GenBank/DDBJ whole genome shotgun (WGS) entry which is preliminary data.</text>
</comment>
<keyword evidence="10" id="KW-1185">Reference proteome</keyword>
<feature type="transmembrane region" description="Helical" evidence="7">
    <location>
        <begin position="465"/>
        <end position="489"/>
    </location>
</feature>
<evidence type="ECO:0000256" key="2">
    <source>
        <dbReference type="ARBA" id="ARBA00008335"/>
    </source>
</evidence>